<name>A0A511DLP8_9PSEU</name>
<keyword evidence="3" id="KW-1185">Reference proteome</keyword>
<organism evidence="2 3">
    <name type="scientific">Pseudonocardia sulfidoxydans NBRC 16205</name>
    <dbReference type="NCBI Taxonomy" id="1223511"/>
    <lineage>
        <taxon>Bacteria</taxon>
        <taxon>Bacillati</taxon>
        <taxon>Actinomycetota</taxon>
        <taxon>Actinomycetes</taxon>
        <taxon>Pseudonocardiales</taxon>
        <taxon>Pseudonocardiaceae</taxon>
        <taxon>Pseudonocardia</taxon>
    </lineage>
</organism>
<feature type="compositionally biased region" description="Pro residues" evidence="1">
    <location>
        <begin position="146"/>
        <end position="167"/>
    </location>
</feature>
<proteinExistence type="predicted"/>
<dbReference type="Proteomes" id="UP000321685">
    <property type="component" value="Unassembled WGS sequence"/>
</dbReference>
<feature type="region of interest" description="Disordered" evidence="1">
    <location>
        <begin position="1"/>
        <end position="44"/>
    </location>
</feature>
<dbReference type="EMBL" id="BJVJ01000062">
    <property type="protein sequence ID" value="GEL25725.1"/>
    <property type="molecule type" value="Genomic_DNA"/>
</dbReference>
<protein>
    <submittedName>
        <fullName evidence="2">Uncharacterized protein</fullName>
    </submittedName>
</protein>
<evidence type="ECO:0000313" key="2">
    <source>
        <dbReference type="EMBL" id="GEL25725.1"/>
    </source>
</evidence>
<evidence type="ECO:0000256" key="1">
    <source>
        <dbReference type="SAM" id="MobiDB-lite"/>
    </source>
</evidence>
<comment type="caution">
    <text evidence="2">The sequence shown here is derived from an EMBL/GenBank/DDBJ whole genome shotgun (WGS) entry which is preliminary data.</text>
</comment>
<dbReference type="AlphaFoldDB" id="A0A511DLP8"/>
<gene>
    <name evidence="2" type="ORF">PSU4_46790</name>
</gene>
<sequence length="175" mass="19012">MVEPTAPTGQRPGRSRRRPATREHLARLTAARDRLDAEQEARRRREDELFEEFAAVAVARDDVVAEQDRRLADLDRQRGEIEHVTAAALGDLEHRQMAVLHQLQQLGRTVEQLAELVDIPVKKLRPRLRAHRAATTGPATSTNSPEPTPPAPPAGPPEPPAAGPPAPAAAAATTV</sequence>
<feature type="region of interest" description="Disordered" evidence="1">
    <location>
        <begin position="127"/>
        <end position="175"/>
    </location>
</feature>
<dbReference type="RefSeq" id="WP_186817137.1">
    <property type="nucleotide sequence ID" value="NZ_BJVJ01000062.1"/>
</dbReference>
<feature type="compositionally biased region" description="Basic and acidic residues" evidence="1">
    <location>
        <begin position="20"/>
        <end position="44"/>
    </location>
</feature>
<evidence type="ECO:0000313" key="3">
    <source>
        <dbReference type="Proteomes" id="UP000321685"/>
    </source>
</evidence>
<reference evidence="2 3" key="1">
    <citation type="submission" date="2019-07" db="EMBL/GenBank/DDBJ databases">
        <title>Whole genome shotgun sequence of Pseudonocardia sulfidoxydans NBRC 16205.</title>
        <authorList>
            <person name="Hosoyama A."/>
            <person name="Uohara A."/>
            <person name="Ohji S."/>
            <person name="Ichikawa N."/>
        </authorList>
    </citation>
    <scope>NUCLEOTIDE SEQUENCE [LARGE SCALE GENOMIC DNA]</scope>
    <source>
        <strain evidence="2 3">NBRC 16205</strain>
    </source>
</reference>
<accession>A0A511DLP8</accession>